<evidence type="ECO:0000313" key="3">
    <source>
        <dbReference type="Proteomes" id="UP000265100"/>
    </source>
</evidence>
<reference evidence="2" key="4">
    <citation type="submission" date="2025-09" db="UniProtKB">
        <authorList>
            <consortium name="Ensembl"/>
        </authorList>
    </citation>
    <scope>IDENTIFICATION</scope>
</reference>
<evidence type="ECO:0008006" key="4">
    <source>
        <dbReference type="Google" id="ProtNLM"/>
    </source>
</evidence>
<dbReference type="InterPro" id="IPR013783">
    <property type="entry name" value="Ig-like_fold"/>
</dbReference>
<name>A0AAX7VTC5_ASTCA</name>
<evidence type="ECO:0000256" key="1">
    <source>
        <dbReference type="SAM" id="SignalP"/>
    </source>
</evidence>
<keyword evidence="1" id="KW-0732">Signal</keyword>
<dbReference type="Proteomes" id="UP000265100">
    <property type="component" value="Chromosome 11"/>
</dbReference>
<accession>A0AAX7VTC5</accession>
<dbReference type="Ensembl" id="ENSACLT00000093615.1">
    <property type="protein sequence ID" value="ENSACLP00000085893.1"/>
    <property type="gene ID" value="ENSACLG00000032859.1"/>
</dbReference>
<reference evidence="3" key="2">
    <citation type="submission" date="2023-03" db="EMBL/GenBank/DDBJ databases">
        <authorList>
            <consortium name="Wellcome Sanger Institute Data Sharing"/>
        </authorList>
    </citation>
    <scope>NUCLEOTIDE SEQUENCE [LARGE SCALE GENOMIC DNA]</scope>
</reference>
<sequence>IVFLSLFTLFLFVSSSRFALKFIAVTQPEASSWTAAVSSSVKGLLGSCVVIPCSYNYPDPKTNTTIHLPSQLHLVYDYNLFC</sequence>
<keyword evidence="3" id="KW-1185">Reference proteome</keyword>
<dbReference type="AlphaFoldDB" id="A0AAX7VTC5"/>
<reference evidence="2" key="3">
    <citation type="submission" date="2025-08" db="UniProtKB">
        <authorList>
            <consortium name="Ensembl"/>
        </authorList>
    </citation>
    <scope>IDENTIFICATION</scope>
</reference>
<evidence type="ECO:0000313" key="2">
    <source>
        <dbReference type="Ensembl" id="ENSACLP00000085893.1"/>
    </source>
</evidence>
<feature type="chain" id="PRO_5044191103" description="Immunoglobulin V-set domain-containing protein" evidence="1">
    <location>
        <begin position="16"/>
        <end position="82"/>
    </location>
</feature>
<proteinExistence type="predicted"/>
<protein>
    <recommendedName>
        <fullName evidence="4">Immunoglobulin V-set domain-containing protein</fullName>
    </recommendedName>
</protein>
<organism evidence="2 3">
    <name type="scientific">Astatotilapia calliptera</name>
    <name type="common">Eastern happy</name>
    <name type="synonym">Chromis callipterus</name>
    <dbReference type="NCBI Taxonomy" id="8154"/>
    <lineage>
        <taxon>Eukaryota</taxon>
        <taxon>Metazoa</taxon>
        <taxon>Chordata</taxon>
        <taxon>Craniata</taxon>
        <taxon>Vertebrata</taxon>
        <taxon>Euteleostomi</taxon>
        <taxon>Actinopterygii</taxon>
        <taxon>Neopterygii</taxon>
        <taxon>Teleostei</taxon>
        <taxon>Neoteleostei</taxon>
        <taxon>Acanthomorphata</taxon>
        <taxon>Ovalentaria</taxon>
        <taxon>Cichlomorphae</taxon>
        <taxon>Cichliformes</taxon>
        <taxon>Cichlidae</taxon>
        <taxon>African cichlids</taxon>
        <taxon>Pseudocrenilabrinae</taxon>
        <taxon>Haplochromini</taxon>
        <taxon>Astatotilapia</taxon>
    </lineage>
</organism>
<reference evidence="2 3" key="1">
    <citation type="submission" date="2018-05" db="EMBL/GenBank/DDBJ databases">
        <authorList>
            <person name="Datahose"/>
        </authorList>
    </citation>
    <scope>NUCLEOTIDE SEQUENCE</scope>
</reference>
<feature type="signal peptide" evidence="1">
    <location>
        <begin position="1"/>
        <end position="15"/>
    </location>
</feature>
<dbReference type="Gene3D" id="2.60.40.10">
    <property type="entry name" value="Immunoglobulins"/>
    <property type="match status" value="1"/>
</dbReference>
<dbReference type="GeneTree" id="ENSGT01120000277961"/>